<reference evidence="13 14" key="1">
    <citation type="submission" date="2019-01" db="EMBL/GenBank/DDBJ databases">
        <title>Zoogloea oleivorans genome sequencing and assembly.</title>
        <authorList>
            <person name="Tancsics A."/>
            <person name="Farkas M."/>
            <person name="Kriszt B."/>
            <person name="Maroti G."/>
            <person name="Horvath B."/>
        </authorList>
    </citation>
    <scope>NUCLEOTIDE SEQUENCE [LARGE SCALE GENOMIC DNA]</scope>
    <source>
        <strain evidence="13 14">Buc</strain>
    </source>
</reference>
<dbReference type="AlphaFoldDB" id="A0A6C2D8G6"/>
<name>A0A6C2D8G6_9RHOO</name>
<dbReference type="RefSeq" id="WP_148577353.1">
    <property type="nucleotide sequence ID" value="NZ_SDKK01000001.1"/>
</dbReference>
<keyword evidence="8 9" id="KW-0411">Iron-sulfur</keyword>
<feature type="binding site" evidence="9">
    <location>
        <position position="77"/>
    </location>
    <ligand>
        <name>[4Fe-4S] cluster</name>
        <dbReference type="ChEBI" id="CHEBI:49883"/>
    </ligand>
</feature>
<keyword evidence="7 9" id="KW-0408">Iron</keyword>
<keyword evidence="4 9" id="KW-0808">Transferase</keyword>
<feature type="binding site" evidence="9">
    <location>
        <position position="347"/>
    </location>
    <ligand>
        <name>S-adenosyl-L-methionine</name>
        <dbReference type="ChEBI" id="CHEBI:59789"/>
    </ligand>
</feature>
<dbReference type="GO" id="GO:0051539">
    <property type="term" value="F:4 iron, 4 sulfur cluster binding"/>
    <property type="evidence" value="ECO:0007669"/>
    <property type="project" value="UniProtKB-KW"/>
</dbReference>
<evidence type="ECO:0000256" key="4">
    <source>
        <dbReference type="ARBA" id="ARBA00022679"/>
    </source>
</evidence>
<evidence type="ECO:0000256" key="11">
    <source>
        <dbReference type="PROSITE-ProRule" id="PRU10015"/>
    </source>
</evidence>
<evidence type="ECO:0000313" key="14">
    <source>
        <dbReference type="Proteomes" id="UP000389128"/>
    </source>
</evidence>
<dbReference type="InterPro" id="IPR030390">
    <property type="entry name" value="MeTrfase_TrmA_AS"/>
</dbReference>
<dbReference type="HAMAP" id="MF_01010">
    <property type="entry name" value="23SrRNA_methyltr_RlmD"/>
    <property type="match status" value="1"/>
</dbReference>
<feature type="active site" description="Nucleophile" evidence="9 10">
    <location>
        <position position="394"/>
    </location>
</feature>
<dbReference type="NCBIfam" id="NF009639">
    <property type="entry name" value="PRK13168.1"/>
    <property type="match status" value="1"/>
</dbReference>
<evidence type="ECO:0000256" key="10">
    <source>
        <dbReference type="PROSITE-ProRule" id="PRU01024"/>
    </source>
</evidence>
<dbReference type="Gene3D" id="2.40.50.1070">
    <property type="match status" value="1"/>
</dbReference>
<feature type="binding site" evidence="9">
    <location>
        <position position="71"/>
    </location>
    <ligand>
        <name>[4Fe-4S] cluster</name>
        <dbReference type="ChEBI" id="CHEBI:49883"/>
    </ligand>
</feature>
<dbReference type="SUPFAM" id="SSF53335">
    <property type="entry name" value="S-adenosyl-L-methionine-dependent methyltransferases"/>
    <property type="match status" value="1"/>
</dbReference>
<evidence type="ECO:0000259" key="12">
    <source>
        <dbReference type="PROSITE" id="PS50926"/>
    </source>
</evidence>
<gene>
    <name evidence="9 13" type="primary">rlmD</name>
    <name evidence="13" type="ORF">ETQ85_01550</name>
</gene>
<dbReference type="InterPro" id="IPR001566">
    <property type="entry name" value="23S_rRNA_MeTrfase_RlmD"/>
</dbReference>
<evidence type="ECO:0000256" key="7">
    <source>
        <dbReference type="ARBA" id="ARBA00023004"/>
    </source>
</evidence>
<dbReference type="Pfam" id="PF01938">
    <property type="entry name" value="TRAM"/>
    <property type="match status" value="1"/>
</dbReference>
<dbReference type="EC" id="2.1.1.190" evidence="9"/>
<dbReference type="GO" id="GO:0005506">
    <property type="term" value="F:iron ion binding"/>
    <property type="evidence" value="ECO:0007669"/>
    <property type="project" value="UniProtKB-UniRule"/>
</dbReference>
<feature type="binding site" evidence="9">
    <location>
        <position position="303"/>
    </location>
    <ligand>
        <name>S-adenosyl-L-methionine</name>
        <dbReference type="ChEBI" id="CHEBI:59789"/>
    </ligand>
</feature>
<dbReference type="CDD" id="cd02440">
    <property type="entry name" value="AdoMet_MTases"/>
    <property type="match status" value="1"/>
</dbReference>
<dbReference type="SUPFAM" id="SSF50249">
    <property type="entry name" value="Nucleic acid-binding proteins"/>
    <property type="match status" value="1"/>
</dbReference>
<evidence type="ECO:0000256" key="3">
    <source>
        <dbReference type="ARBA" id="ARBA00022603"/>
    </source>
</evidence>
<dbReference type="InterPro" id="IPR012340">
    <property type="entry name" value="NA-bd_OB-fold"/>
</dbReference>
<accession>A0A6C2D8G6</accession>
<feature type="binding site" evidence="9 10">
    <location>
        <position position="319"/>
    </location>
    <ligand>
        <name>S-adenosyl-L-methionine</name>
        <dbReference type="ChEBI" id="CHEBI:59789"/>
    </ligand>
</feature>
<evidence type="ECO:0000256" key="6">
    <source>
        <dbReference type="ARBA" id="ARBA00022723"/>
    </source>
</evidence>
<dbReference type="PROSITE" id="PS01230">
    <property type="entry name" value="TRMA_1"/>
    <property type="match status" value="1"/>
</dbReference>
<dbReference type="PANTHER" id="PTHR11061">
    <property type="entry name" value="RNA M5U METHYLTRANSFERASE"/>
    <property type="match status" value="1"/>
</dbReference>
<feature type="domain" description="TRAM" evidence="12">
    <location>
        <begin position="1"/>
        <end position="58"/>
    </location>
</feature>
<dbReference type="NCBIfam" id="TIGR00479">
    <property type="entry name" value="rumA"/>
    <property type="match status" value="1"/>
</dbReference>
<comment type="caution">
    <text evidence="13">The sequence shown here is derived from an EMBL/GenBank/DDBJ whole genome shotgun (WGS) entry which is preliminary data.</text>
</comment>
<comment type="function">
    <text evidence="9">Catalyzes the formation of 5-methyl-uridine at position 1939 (m5U1939) in 23S rRNA.</text>
</comment>
<dbReference type="Pfam" id="PF05958">
    <property type="entry name" value="tRNA_U5-meth_tr"/>
    <property type="match status" value="1"/>
</dbReference>
<dbReference type="PROSITE" id="PS51687">
    <property type="entry name" value="SAM_MT_RNA_M5U"/>
    <property type="match status" value="1"/>
</dbReference>
<dbReference type="EMBL" id="SDKK01000001">
    <property type="protein sequence ID" value="TYC62264.1"/>
    <property type="molecule type" value="Genomic_DNA"/>
</dbReference>
<evidence type="ECO:0000313" key="13">
    <source>
        <dbReference type="EMBL" id="TYC62264.1"/>
    </source>
</evidence>
<dbReference type="GO" id="GO:0070041">
    <property type="term" value="F:rRNA (uridine-C5-)-methyltransferase activity"/>
    <property type="evidence" value="ECO:0007669"/>
    <property type="project" value="UniProtKB-UniRule"/>
</dbReference>
<dbReference type="Gene3D" id="3.40.50.150">
    <property type="entry name" value="Vaccinia Virus protein VP39"/>
    <property type="match status" value="1"/>
</dbReference>
<dbReference type="FunFam" id="2.40.50.140:FF:000097">
    <property type="entry name" value="23S rRNA (uracil(1939)-C(5))-methyltransferase RlmD"/>
    <property type="match status" value="1"/>
</dbReference>
<sequence>MSEVATREAVIESLDHEGRGVTHVDGKAIFIDGALPGERVTYTSYRRKTSFEMAEVVRILKPSSRRVTPRCPHFGVCGGCSMQHLEPTAQVAAKQRVLENALWHIGRVKPEVIYPAIVGPDWGYRYRARLSVRVVPGKDGVQLGFHERRSSHIADMSRCDVLPLHVSDMLPRLRQLVAGLSAPDRVPQIEIAEGEGITVLLFRNLQPISAGDDARFAAFAATEQVQVWLQPAASADSAYRLYPVKAPGLAYTLPEFGVSMAFLPTDFTQVNVFINRVLMRRSMQLLDPQPGERIADLFCGLGNFSLPIARLGAHVIGVEGSDALVKRAGENAAANGLAERSEFYAANLFEATEDSIAALGKLDKMLIDPPREGALAVVRALGAAAPRRIVYVSCNPATLARDSAVLVNEKGYLLKGVGIANMFPQTSHVESVALFERD</sequence>
<comment type="similarity">
    <text evidence="9">Belongs to the class I-like SAM-binding methyltransferase superfamily. RNA M5U methyltransferase family. RlmD subfamily.</text>
</comment>
<dbReference type="InterPro" id="IPR002792">
    <property type="entry name" value="TRAM_dom"/>
</dbReference>
<dbReference type="OrthoDB" id="9804590at2"/>
<feature type="binding site" evidence="9">
    <location>
        <position position="159"/>
    </location>
    <ligand>
        <name>[4Fe-4S] cluster</name>
        <dbReference type="ChEBI" id="CHEBI:49883"/>
    </ligand>
</feature>
<evidence type="ECO:0000256" key="1">
    <source>
        <dbReference type="ARBA" id="ARBA00022485"/>
    </source>
</evidence>
<evidence type="ECO:0000256" key="8">
    <source>
        <dbReference type="ARBA" id="ARBA00023014"/>
    </source>
</evidence>
<keyword evidence="1 9" id="KW-0004">4Fe-4S</keyword>
<keyword evidence="2 9" id="KW-0698">rRNA processing</keyword>
<proteinExistence type="inferred from homology"/>
<dbReference type="Proteomes" id="UP000389128">
    <property type="component" value="Unassembled WGS sequence"/>
</dbReference>
<evidence type="ECO:0000256" key="2">
    <source>
        <dbReference type="ARBA" id="ARBA00022552"/>
    </source>
</evidence>
<feature type="binding site" evidence="9">
    <location>
        <position position="80"/>
    </location>
    <ligand>
        <name>[4Fe-4S] cluster</name>
        <dbReference type="ChEBI" id="CHEBI:49883"/>
    </ligand>
</feature>
<comment type="catalytic activity">
    <reaction evidence="9">
        <text>uridine(1939) in 23S rRNA + S-adenosyl-L-methionine = 5-methyluridine(1939) in 23S rRNA + S-adenosyl-L-homocysteine + H(+)</text>
        <dbReference type="Rhea" id="RHEA:42908"/>
        <dbReference type="Rhea" id="RHEA-COMP:10278"/>
        <dbReference type="Rhea" id="RHEA-COMP:10279"/>
        <dbReference type="ChEBI" id="CHEBI:15378"/>
        <dbReference type="ChEBI" id="CHEBI:57856"/>
        <dbReference type="ChEBI" id="CHEBI:59789"/>
        <dbReference type="ChEBI" id="CHEBI:65315"/>
        <dbReference type="ChEBI" id="CHEBI:74447"/>
        <dbReference type="EC" id="2.1.1.190"/>
    </reaction>
</comment>
<dbReference type="PANTHER" id="PTHR11061:SF49">
    <property type="entry name" value="23S RRNA (URACIL(1939)-C(5))-METHYLTRANSFERASE RLMD"/>
    <property type="match status" value="1"/>
</dbReference>
<feature type="binding site" evidence="9 10">
    <location>
        <position position="368"/>
    </location>
    <ligand>
        <name>S-adenosyl-L-methionine</name>
        <dbReference type="ChEBI" id="CHEBI:59789"/>
    </ligand>
</feature>
<feature type="active site" evidence="11">
    <location>
        <position position="394"/>
    </location>
</feature>
<dbReference type="InterPro" id="IPR029063">
    <property type="entry name" value="SAM-dependent_MTases_sf"/>
</dbReference>
<evidence type="ECO:0000256" key="5">
    <source>
        <dbReference type="ARBA" id="ARBA00022691"/>
    </source>
</evidence>
<dbReference type="InterPro" id="IPR010280">
    <property type="entry name" value="U5_MeTrfase_fam"/>
</dbReference>
<keyword evidence="6 9" id="KW-0479">Metal-binding</keyword>
<dbReference type="GO" id="GO:0070475">
    <property type="term" value="P:rRNA base methylation"/>
    <property type="evidence" value="ECO:0007669"/>
    <property type="project" value="TreeGrafter"/>
</dbReference>
<organism evidence="13 14">
    <name type="scientific">Zoogloea oleivorans</name>
    <dbReference type="NCBI Taxonomy" id="1552750"/>
    <lineage>
        <taxon>Bacteria</taxon>
        <taxon>Pseudomonadati</taxon>
        <taxon>Pseudomonadota</taxon>
        <taxon>Betaproteobacteria</taxon>
        <taxon>Rhodocyclales</taxon>
        <taxon>Zoogloeaceae</taxon>
        <taxon>Zoogloea</taxon>
    </lineage>
</organism>
<keyword evidence="14" id="KW-1185">Reference proteome</keyword>
<protein>
    <recommendedName>
        <fullName evidence="9">23S rRNA (uracil(1939)-C(5))-methyltransferase RlmD</fullName>
        <ecNumber evidence="9">2.1.1.190</ecNumber>
    </recommendedName>
    <alternativeName>
        <fullName evidence="9">23S rRNA(m5U1939)-methyltransferase</fullName>
    </alternativeName>
</protein>
<feature type="binding site" evidence="9 10">
    <location>
        <position position="298"/>
    </location>
    <ligand>
        <name>S-adenosyl-L-methionine</name>
        <dbReference type="ChEBI" id="CHEBI:59789"/>
    </ligand>
</feature>
<evidence type="ECO:0000256" key="9">
    <source>
        <dbReference type="HAMAP-Rule" id="MF_01010"/>
    </source>
</evidence>
<dbReference type="Gene3D" id="2.40.50.140">
    <property type="entry name" value="Nucleic acid-binding proteins"/>
    <property type="match status" value="1"/>
</dbReference>
<keyword evidence="5 9" id="KW-0949">S-adenosyl-L-methionine</keyword>
<dbReference type="GO" id="GO:0003723">
    <property type="term" value="F:RNA binding"/>
    <property type="evidence" value="ECO:0007669"/>
    <property type="project" value="InterPro"/>
</dbReference>
<feature type="binding site" evidence="9 10">
    <location>
        <position position="269"/>
    </location>
    <ligand>
        <name>S-adenosyl-L-methionine</name>
        <dbReference type="ChEBI" id="CHEBI:59789"/>
    </ligand>
</feature>
<dbReference type="PROSITE" id="PS50926">
    <property type="entry name" value="TRAM"/>
    <property type="match status" value="1"/>
</dbReference>
<keyword evidence="3 9" id="KW-0489">Methyltransferase</keyword>